<dbReference type="Proteomes" id="UP000008820">
    <property type="component" value="Chromosome 2"/>
</dbReference>
<dbReference type="OMA" id="QQFYKRA"/>
<dbReference type="GO" id="GO:0022412">
    <property type="term" value="P:cellular process involved in reproduction in multicellular organism"/>
    <property type="evidence" value="ECO:0007669"/>
    <property type="project" value="UniProtKB-ARBA"/>
</dbReference>
<dbReference type="InterPro" id="IPR027417">
    <property type="entry name" value="P-loop_NTPase"/>
</dbReference>
<dbReference type="EnsemblMetazoa" id="AAEL011500-RE">
    <property type="protein sequence ID" value="AAEL011500-PE"/>
    <property type="gene ID" value="AAEL011500"/>
</dbReference>
<dbReference type="KEGG" id="aag:5574902"/>
<evidence type="ECO:0000313" key="3">
    <source>
        <dbReference type="EnsemblMetazoa" id="AAEL011500-PD"/>
    </source>
</evidence>
<dbReference type="GO" id="GO:0035006">
    <property type="term" value="P:melanization defense response"/>
    <property type="evidence" value="ECO:0007669"/>
    <property type="project" value="UniProtKB-ARBA"/>
</dbReference>
<dbReference type="GO" id="GO:0003006">
    <property type="term" value="P:developmental process involved in reproduction"/>
    <property type="evidence" value="ECO:0007669"/>
    <property type="project" value="UniProtKB-ARBA"/>
</dbReference>
<evidence type="ECO:0000256" key="2">
    <source>
        <dbReference type="ARBA" id="ARBA00023134"/>
    </source>
</evidence>
<sequence>MYHDMLNIVVVGDGTVGKTCLLHAYTDESFKDFYQPTIYDKASIDMTLDGHRHTIQLHDTAGQEDYDRIRKQFYKKADCFLLCYSIENPVSFSNITDKWISELTEERRIPIVLIATKLDLRMKVNTVVSTEEGEKLKRKINANSFVECSAKDNINVQLAVEEAVRACLRGVPEPEPEPGCCGICSIS</sequence>
<dbReference type="PROSITE" id="PS51419">
    <property type="entry name" value="RAB"/>
    <property type="match status" value="1"/>
</dbReference>
<dbReference type="OrthoDB" id="8830751at2759"/>
<gene>
    <name evidence="3" type="primary">5574902</name>
</gene>
<accession>A0A8W7I380</accession>
<dbReference type="GO" id="GO:0007264">
    <property type="term" value="P:small GTPase-mediated signal transduction"/>
    <property type="evidence" value="ECO:0007669"/>
    <property type="project" value="InterPro"/>
</dbReference>
<dbReference type="InterPro" id="IPR005225">
    <property type="entry name" value="Small_GTP-bd"/>
</dbReference>
<dbReference type="InterPro" id="IPR003578">
    <property type="entry name" value="Small_GTPase_Rho"/>
</dbReference>
<dbReference type="EnsemblMetazoa" id="AAEL011500-RD">
    <property type="protein sequence ID" value="AAEL011500-PD"/>
    <property type="gene ID" value="AAEL011500"/>
</dbReference>
<evidence type="ECO:0000256" key="1">
    <source>
        <dbReference type="ARBA" id="ARBA00022741"/>
    </source>
</evidence>
<dbReference type="GO" id="GO:0001667">
    <property type="term" value="P:ameboidal-type cell migration"/>
    <property type="evidence" value="ECO:0007669"/>
    <property type="project" value="UniProtKB-ARBA"/>
</dbReference>
<keyword evidence="2" id="KW-0342">GTP-binding</keyword>
<dbReference type="Gene3D" id="3.40.50.300">
    <property type="entry name" value="P-loop containing nucleotide triphosphate hydrolases"/>
    <property type="match status" value="1"/>
</dbReference>
<protein>
    <submittedName>
        <fullName evidence="3">Uncharacterized protein</fullName>
    </submittedName>
</protein>
<dbReference type="GO" id="GO:0005525">
    <property type="term" value="F:GTP binding"/>
    <property type="evidence" value="ECO:0007669"/>
    <property type="project" value="UniProtKB-KW"/>
</dbReference>
<dbReference type="SMART" id="SM00173">
    <property type="entry name" value="RAS"/>
    <property type="match status" value="1"/>
</dbReference>
<dbReference type="SMART" id="SM00174">
    <property type="entry name" value="RHO"/>
    <property type="match status" value="1"/>
</dbReference>
<keyword evidence="4" id="KW-1185">Reference proteome</keyword>
<dbReference type="PROSITE" id="PS51421">
    <property type="entry name" value="RAS"/>
    <property type="match status" value="1"/>
</dbReference>
<dbReference type="PANTHER" id="PTHR24072">
    <property type="entry name" value="RHO FAMILY GTPASE"/>
    <property type="match status" value="1"/>
</dbReference>
<evidence type="ECO:0000313" key="4">
    <source>
        <dbReference type="Proteomes" id="UP000008820"/>
    </source>
</evidence>
<reference evidence="3" key="2">
    <citation type="submission" date="2022-10" db="UniProtKB">
        <authorList>
            <consortium name="EnsemblMetazoa"/>
        </authorList>
    </citation>
    <scope>IDENTIFICATION</scope>
    <source>
        <strain evidence="3">LVP_AGWG</strain>
    </source>
</reference>
<keyword evidence="1" id="KW-0547">Nucleotide-binding</keyword>
<organism evidence="3 4">
    <name type="scientific">Aedes aegypti</name>
    <name type="common">Yellowfever mosquito</name>
    <name type="synonym">Culex aegypti</name>
    <dbReference type="NCBI Taxonomy" id="7159"/>
    <lineage>
        <taxon>Eukaryota</taxon>
        <taxon>Metazoa</taxon>
        <taxon>Ecdysozoa</taxon>
        <taxon>Arthropoda</taxon>
        <taxon>Hexapoda</taxon>
        <taxon>Insecta</taxon>
        <taxon>Pterygota</taxon>
        <taxon>Neoptera</taxon>
        <taxon>Endopterygota</taxon>
        <taxon>Diptera</taxon>
        <taxon>Nematocera</taxon>
        <taxon>Culicoidea</taxon>
        <taxon>Culicidae</taxon>
        <taxon>Culicinae</taxon>
        <taxon>Aedini</taxon>
        <taxon>Aedes</taxon>
        <taxon>Stegomyia</taxon>
    </lineage>
</organism>
<dbReference type="GO" id="GO:0035099">
    <property type="term" value="P:hemocyte migration"/>
    <property type="evidence" value="ECO:0007669"/>
    <property type="project" value="UniProtKB-ARBA"/>
</dbReference>
<dbReference type="CDD" id="cd00157">
    <property type="entry name" value="Rho"/>
    <property type="match status" value="1"/>
</dbReference>
<dbReference type="SMART" id="SM00175">
    <property type="entry name" value="RAB"/>
    <property type="match status" value="1"/>
</dbReference>
<dbReference type="PROSITE" id="PS51420">
    <property type="entry name" value="RHO"/>
    <property type="match status" value="1"/>
</dbReference>
<proteinExistence type="predicted"/>
<dbReference type="PRINTS" id="PR00449">
    <property type="entry name" value="RASTRNSFRMNG"/>
</dbReference>
<dbReference type="GO" id="GO:0003924">
    <property type="term" value="F:GTPase activity"/>
    <property type="evidence" value="ECO:0007669"/>
    <property type="project" value="InterPro"/>
</dbReference>
<dbReference type="InterPro" id="IPR001806">
    <property type="entry name" value="Small_GTPase"/>
</dbReference>
<dbReference type="NCBIfam" id="TIGR00231">
    <property type="entry name" value="small_GTP"/>
    <property type="match status" value="1"/>
</dbReference>
<dbReference type="Pfam" id="PF00071">
    <property type="entry name" value="Ras"/>
    <property type="match status" value="1"/>
</dbReference>
<dbReference type="SUPFAM" id="SSF52540">
    <property type="entry name" value="P-loop containing nucleoside triphosphate hydrolases"/>
    <property type="match status" value="1"/>
</dbReference>
<dbReference type="FunFam" id="3.40.50.300:FF:001447">
    <property type="entry name" value="Ras-related protein Rab-1B"/>
    <property type="match status" value="1"/>
</dbReference>
<reference evidence="3 4" key="1">
    <citation type="submission" date="2017-06" db="EMBL/GenBank/DDBJ databases">
        <title>Aedes aegypti genome working group (AGWG) sequencing and assembly.</title>
        <authorList>
            <consortium name="Aedes aegypti Genome Working Group (AGWG)"/>
            <person name="Matthews B.J."/>
        </authorList>
    </citation>
    <scope>NUCLEOTIDE SEQUENCE [LARGE SCALE GENOMIC DNA]</scope>
    <source>
        <strain evidence="3 4">LVP_AGWG</strain>
    </source>
</reference>
<name>A0A8W7I380_AEDAE</name>
<dbReference type="AlphaFoldDB" id="A0A8W7I380"/>